<feature type="transmembrane region" description="Helical" evidence="1">
    <location>
        <begin position="35"/>
        <end position="55"/>
    </location>
</feature>
<evidence type="ECO:0000313" key="4">
    <source>
        <dbReference type="Proteomes" id="UP000295416"/>
    </source>
</evidence>
<dbReference type="AlphaFoldDB" id="A0A4R2NRR7"/>
<sequence>MKRLLKGRTVIGVIWTLVLFIIAFMYAMFQGGFVSWFVFYSFLPILFYALIINFYSLKDFKAEREIVNQSLQAEDTLQVKITLTRKWRVPLFYLIVEDHLPDKLLKNQSGKTKGLFSVNFRKKIVLTYDITSLPRGEYRLNEIVLKSGDIFGFIQKKISLELEDTIIVYPRIRPLPHWFPADHSAGGHHRSKKQFEHDLTAISSVRDYKPGDRLSWLDWKTTARTNKLVTKQFEFPLNRDVMVVLDRTRRSPSVSEQCFERSVSLAASFIQRSLHVGSAAGLISVGERHTFFPLEESDQRPWQIQRHLARTNMEGHLHPAPTIQAYLKRIPYQTTLLFVSQTIDDQLVALFSECAYRGITVRHYLVGNHERLSNEQQWLLQSLPGMGIGSYLIDSGHFDELLRAGGRRATS</sequence>
<evidence type="ECO:0000313" key="3">
    <source>
        <dbReference type="EMBL" id="TCP24088.1"/>
    </source>
</evidence>
<proteinExistence type="predicted"/>
<keyword evidence="1" id="KW-1133">Transmembrane helix</keyword>
<name>A0A4R2NRR7_9BACL</name>
<evidence type="ECO:0000256" key="1">
    <source>
        <dbReference type="SAM" id="Phobius"/>
    </source>
</evidence>
<gene>
    <name evidence="3" type="ORF">EV207_12710</name>
</gene>
<feature type="transmembrane region" description="Helical" evidence="1">
    <location>
        <begin position="12"/>
        <end position="29"/>
    </location>
</feature>
<dbReference type="PANTHER" id="PTHR34351">
    <property type="entry name" value="SLR1927 PROTEIN-RELATED"/>
    <property type="match status" value="1"/>
</dbReference>
<organism evidence="3 4">
    <name type="scientific">Scopulibacillus darangshiensis</name>
    <dbReference type="NCBI Taxonomy" id="442528"/>
    <lineage>
        <taxon>Bacteria</taxon>
        <taxon>Bacillati</taxon>
        <taxon>Bacillota</taxon>
        <taxon>Bacilli</taxon>
        <taxon>Bacillales</taxon>
        <taxon>Sporolactobacillaceae</taxon>
        <taxon>Scopulibacillus</taxon>
    </lineage>
</organism>
<protein>
    <submittedName>
        <fullName evidence="3">Uncharacterized protein (DUF58 family)</fullName>
    </submittedName>
</protein>
<dbReference type="PANTHER" id="PTHR34351:SF2">
    <property type="entry name" value="DUF58 DOMAIN-CONTAINING PROTEIN"/>
    <property type="match status" value="1"/>
</dbReference>
<dbReference type="OrthoDB" id="140416at2"/>
<dbReference type="InterPro" id="IPR002881">
    <property type="entry name" value="DUF58"/>
</dbReference>
<accession>A0A4R2NRR7</accession>
<comment type="caution">
    <text evidence="3">The sequence shown here is derived from an EMBL/GenBank/DDBJ whole genome shotgun (WGS) entry which is preliminary data.</text>
</comment>
<dbReference type="EMBL" id="SLXK01000027">
    <property type="protein sequence ID" value="TCP24088.1"/>
    <property type="molecule type" value="Genomic_DNA"/>
</dbReference>
<keyword evidence="4" id="KW-1185">Reference proteome</keyword>
<dbReference type="RefSeq" id="WP_132747141.1">
    <property type="nucleotide sequence ID" value="NZ_SLXK01000027.1"/>
</dbReference>
<keyword evidence="1" id="KW-0472">Membrane</keyword>
<dbReference type="Pfam" id="PF01882">
    <property type="entry name" value="DUF58"/>
    <property type="match status" value="1"/>
</dbReference>
<evidence type="ECO:0000259" key="2">
    <source>
        <dbReference type="Pfam" id="PF01882"/>
    </source>
</evidence>
<feature type="domain" description="DUF58" evidence="2">
    <location>
        <begin position="204"/>
        <end position="316"/>
    </location>
</feature>
<keyword evidence="1" id="KW-0812">Transmembrane</keyword>
<dbReference type="Proteomes" id="UP000295416">
    <property type="component" value="Unassembled WGS sequence"/>
</dbReference>
<reference evidence="3 4" key="1">
    <citation type="submission" date="2019-03" db="EMBL/GenBank/DDBJ databases">
        <title>Genomic Encyclopedia of Type Strains, Phase IV (KMG-IV): sequencing the most valuable type-strain genomes for metagenomic binning, comparative biology and taxonomic classification.</title>
        <authorList>
            <person name="Goeker M."/>
        </authorList>
    </citation>
    <scope>NUCLEOTIDE SEQUENCE [LARGE SCALE GENOMIC DNA]</scope>
    <source>
        <strain evidence="3 4">DSM 19377</strain>
    </source>
</reference>